<evidence type="ECO:0000313" key="7">
    <source>
        <dbReference type="EMBL" id="CAY67116.1"/>
    </source>
</evidence>
<proteinExistence type="predicted"/>
<feature type="compositionally biased region" description="Basic and acidic residues" evidence="5">
    <location>
        <begin position="1"/>
        <end position="21"/>
    </location>
</feature>
<feature type="region of interest" description="Disordered" evidence="5">
    <location>
        <begin position="1"/>
        <end position="247"/>
    </location>
</feature>
<feature type="region of interest" description="Disordered" evidence="5">
    <location>
        <begin position="285"/>
        <end position="306"/>
    </location>
</feature>
<dbReference type="Gene3D" id="3.30.70.330">
    <property type="match status" value="3"/>
</dbReference>
<dbReference type="GO" id="GO:0008380">
    <property type="term" value="P:RNA splicing"/>
    <property type="evidence" value="ECO:0007669"/>
    <property type="project" value="UniProtKB-KW"/>
</dbReference>
<name>C4QV46_KOMPG</name>
<dbReference type="EMBL" id="FN392319">
    <property type="protein sequence ID" value="CAY67116.1"/>
    <property type="molecule type" value="Genomic_DNA"/>
</dbReference>
<dbReference type="InterPro" id="IPR035979">
    <property type="entry name" value="RBD_domain_sf"/>
</dbReference>
<dbReference type="STRING" id="644223.C4QV46"/>
<dbReference type="InterPro" id="IPR000504">
    <property type="entry name" value="RRM_dom"/>
</dbReference>
<dbReference type="AlphaFoldDB" id="C4QV46"/>
<accession>C4QV46</accession>
<protein>
    <recommendedName>
        <fullName evidence="6">RRM domain-containing protein</fullName>
    </recommendedName>
</protein>
<dbReference type="SMR" id="C4QV46"/>
<sequence length="627" mass="71600">MENKDNGAFHDERLTGQRENGKPVYSNGYGALKVQDLLKTSRRNNKLMPDAPASEKQEEIEPNHHPRVQQQGQGYARDNQALYSDQNIDVTNTRRNYRTESPGAISRGPPRERNNDYRGYRRDGERGAKDFSQNYNDTGFSRNFSRDRGYNDYSRGRGNQRHERRSYRDYAPEEVQDSYHSYRPHNGMVSARERERSSDYQPQQFERNGPSKQRLRNTSEYPNDRYTSSQEHAPRSHSRQNQSRKVDLTNVLPLNEVKRDISFWDVKPRGYEKVQASRAKLSGLFSLPSAQSDGSKPLPPAPTEKPEMADVLFDTASLSPTLSTLSKKLVVTNFDGVEPEQIVNYLNEYTSQLSSCNASKPVVAFNVVDDKSKIILELDSSQTTTLIYCMNGMNIEELNLKLDLLRPEAYIVGNTEEKTSSTDEVSDVVIDSKNKLALASIPIGTERSSLVNYLSKFGTVTGLELPKLKESGESQSFAFCEFKNSDRSTVVEAIESSKNEQFDLRCFPACDGLQQEYEVKFQNLEKASKGENFLRTKETKIVQLLNIFEPVISEFEEFGRSIGNFDRVFIPNTEKQADDWKCEKLYMVFHHVDDARKAIDQLAGKLYNDRTVLATFTNEKDFANGIY</sequence>
<keyword evidence="2 4" id="KW-0694">RNA-binding</keyword>
<evidence type="ECO:0000259" key="6">
    <source>
        <dbReference type="PROSITE" id="PS50102"/>
    </source>
</evidence>
<evidence type="ECO:0000256" key="3">
    <source>
        <dbReference type="ARBA" id="ARBA00023187"/>
    </source>
</evidence>
<dbReference type="KEGG" id="ppa:PAS_chr1-3_0064"/>
<dbReference type="InterPro" id="IPR012677">
    <property type="entry name" value="Nucleotide-bd_a/b_plait_sf"/>
</dbReference>
<keyword evidence="3" id="KW-0508">mRNA splicing</keyword>
<dbReference type="OMA" id="FIWQRPG"/>
<reference evidence="7 8" key="1">
    <citation type="journal article" date="2009" name="Nat. Biotechnol.">
        <title>Genome sequence of the recombinant protein production host Pichia pastoris.</title>
        <authorList>
            <person name="De Schutter K."/>
            <person name="Lin Y.C."/>
            <person name="Tiels P."/>
            <person name="Van Hecke A."/>
            <person name="Glinka S."/>
            <person name="Weber-Lehmann J."/>
            <person name="Rouze P."/>
            <person name="Van de Peer Y."/>
            <person name="Callewaert N."/>
        </authorList>
    </citation>
    <scope>NUCLEOTIDE SEQUENCE [LARGE SCALE GENOMIC DNA]</scope>
    <source>
        <strain evidence="8">GS115 / ATCC 20864</strain>
    </source>
</reference>
<dbReference type="GeneID" id="8197374"/>
<evidence type="ECO:0000313" key="8">
    <source>
        <dbReference type="Proteomes" id="UP000000314"/>
    </source>
</evidence>
<organism evidence="7 8">
    <name type="scientific">Komagataella phaffii (strain GS115 / ATCC 20864)</name>
    <name type="common">Yeast</name>
    <name type="synonym">Pichia pastoris</name>
    <dbReference type="NCBI Taxonomy" id="644223"/>
    <lineage>
        <taxon>Eukaryota</taxon>
        <taxon>Fungi</taxon>
        <taxon>Dikarya</taxon>
        <taxon>Ascomycota</taxon>
        <taxon>Saccharomycotina</taxon>
        <taxon>Pichiomycetes</taxon>
        <taxon>Pichiales</taxon>
        <taxon>Pichiaceae</taxon>
        <taxon>Komagataella</taxon>
    </lineage>
</organism>
<gene>
    <name evidence="7" type="ordered locus">PAS_chr1-3_0064</name>
</gene>
<dbReference type="HOGENOM" id="CLU_439544_0_0_1"/>
<evidence type="ECO:0000256" key="2">
    <source>
        <dbReference type="ARBA" id="ARBA00022884"/>
    </source>
</evidence>
<dbReference type="InParanoid" id="C4QV46"/>
<feature type="compositionally biased region" description="Basic and acidic residues" evidence="5">
    <location>
        <begin position="53"/>
        <end position="64"/>
    </location>
</feature>
<dbReference type="GO" id="GO:0006397">
    <property type="term" value="P:mRNA processing"/>
    <property type="evidence" value="ECO:0007669"/>
    <property type="project" value="UniProtKB-KW"/>
</dbReference>
<evidence type="ECO:0000256" key="4">
    <source>
        <dbReference type="PROSITE-ProRule" id="PRU00176"/>
    </source>
</evidence>
<feature type="compositionally biased region" description="Polar residues" evidence="5">
    <location>
        <begin position="216"/>
        <end position="231"/>
    </location>
</feature>
<feature type="domain" description="RRM" evidence="6">
    <location>
        <begin position="434"/>
        <end position="501"/>
    </location>
</feature>
<dbReference type="GO" id="GO:0003723">
    <property type="term" value="F:RNA binding"/>
    <property type="evidence" value="ECO:0007669"/>
    <property type="project" value="UniProtKB-UniRule"/>
</dbReference>
<dbReference type="Pfam" id="PF00076">
    <property type="entry name" value="RRM_1"/>
    <property type="match status" value="1"/>
</dbReference>
<keyword evidence="8" id="KW-1185">Reference proteome</keyword>
<evidence type="ECO:0000256" key="1">
    <source>
        <dbReference type="ARBA" id="ARBA00022664"/>
    </source>
</evidence>
<dbReference type="eggNOG" id="KOG0120">
    <property type="taxonomic scope" value="Eukaryota"/>
</dbReference>
<dbReference type="RefSeq" id="XP_002489400.1">
    <property type="nucleotide sequence ID" value="XM_002489355.1"/>
</dbReference>
<evidence type="ECO:0000256" key="5">
    <source>
        <dbReference type="SAM" id="MobiDB-lite"/>
    </source>
</evidence>
<dbReference type="PANTHER" id="PTHR23139">
    <property type="entry name" value="RNA-BINDING PROTEIN"/>
    <property type="match status" value="1"/>
</dbReference>
<dbReference type="Proteomes" id="UP000000314">
    <property type="component" value="Chromosome 1"/>
</dbReference>
<dbReference type="PROSITE" id="PS50102">
    <property type="entry name" value="RRM"/>
    <property type="match status" value="1"/>
</dbReference>
<feature type="compositionally biased region" description="Basic and acidic residues" evidence="5">
    <location>
        <begin position="109"/>
        <end position="129"/>
    </location>
</feature>
<dbReference type="SUPFAM" id="SSF54928">
    <property type="entry name" value="RNA-binding domain, RBD"/>
    <property type="match status" value="1"/>
</dbReference>
<feature type="compositionally biased region" description="Polar residues" evidence="5">
    <location>
        <begin position="81"/>
        <end position="94"/>
    </location>
</feature>
<keyword evidence="1" id="KW-0507">mRNA processing</keyword>
<dbReference type="OrthoDB" id="10266058at2759"/>
<feature type="compositionally biased region" description="Polar residues" evidence="5">
    <location>
        <begin position="131"/>
        <end position="143"/>
    </location>
</feature>